<accession>A0AA41YL27</accession>
<sequence>MTSAMPRSMVPAAPTKVLVATHSHPAISKGGAEIAAWRLYEALAAQPGWDVWFMGCVREPGARLGSAITQPFGDRQFLYASSSFDWFKFSNLDKTYPRELEAVLRDVVPDILHFHHYVNFGVETFLHIKRILPDSRIVLTLHEFQAICNHYGQMVTKQKKNLCYEATLRDCNKCFPEINRADFFLRKAYVMRFFDLVDHFISPSQFLAERYVAWGLPAAKMSVIENVIAPVDNAGDSTVKDDTNEDEADTLDIGYFGQISFLKGIHVLLEAAAILEDEGVTNIRFDIHGDYSSQPEEFQTDFLTRLDKAGRNVRFHGAYDNQRVDRLMRMADAVLVPSIWWENSPVVIQECLRNKRPIICSNIGGMAEKVRPGQDGFHFPVGSAAALAALLRGLAKDRKKLTAITRTMQQPDPPQVTAAKHVAIYDRLLAGRPAADQAA</sequence>
<feature type="domain" description="Glycosyltransferase subfamily 4-like N-terminal" evidence="2">
    <location>
        <begin position="30"/>
        <end position="228"/>
    </location>
</feature>
<evidence type="ECO:0000259" key="2">
    <source>
        <dbReference type="Pfam" id="PF13439"/>
    </source>
</evidence>
<dbReference type="InterPro" id="IPR001296">
    <property type="entry name" value="Glyco_trans_1"/>
</dbReference>
<keyword evidence="3" id="KW-0328">Glycosyltransferase</keyword>
<feature type="domain" description="Glycosyl transferase family 1" evidence="1">
    <location>
        <begin position="249"/>
        <end position="405"/>
    </location>
</feature>
<dbReference type="Proteomes" id="UP001165679">
    <property type="component" value="Unassembled WGS sequence"/>
</dbReference>
<name>A0AA41YL27_9PROT</name>
<comment type="caution">
    <text evidence="3">The sequence shown here is derived from an EMBL/GenBank/DDBJ whole genome shotgun (WGS) entry which is preliminary data.</text>
</comment>
<gene>
    <name evidence="3" type="ORF">OL599_04745</name>
</gene>
<dbReference type="Pfam" id="PF13439">
    <property type="entry name" value="Glyco_transf_4"/>
    <property type="match status" value="1"/>
</dbReference>
<dbReference type="Gene3D" id="3.40.50.2000">
    <property type="entry name" value="Glycogen Phosphorylase B"/>
    <property type="match status" value="2"/>
</dbReference>
<proteinExistence type="predicted"/>
<keyword evidence="4" id="KW-1185">Reference proteome</keyword>
<dbReference type="PANTHER" id="PTHR12526:SF638">
    <property type="entry name" value="SPORE COAT PROTEIN SA"/>
    <property type="match status" value="1"/>
</dbReference>
<dbReference type="Pfam" id="PF00534">
    <property type="entry name" value="Glycos_transf_1"/>
    <property type="match status" value="1"/>
</dbReference>
<dbReference type="AlphaFoldDB" id="A0AA41YL27"/>
<evidence type="ECO:0000313" key="4">
    <source>
        <dbReference type="Proteomes" id="UP001165679"/>
    </source>
</evidence>
<organism evidence="3 4">
    <name type="scientific">Limobrevibacterium gyesilva</name>
    <dbReference type="NCBI Taxonomy" id="2991712"/>
    <lineage>
        <taxon>Bacteria</taxon>
        <taxon>Pseudomonadati</taxon>
        <taxon>Pseudomonadota</taxon>
        <taxon>Alphaproteobacteria</taxon>
        <taxon>Acetobacterales</taxon>
        <taxon>Acetobacteraceae</taxon>
        <taxon>Limobrevibacterium</taxon>
    </lineage>
</organism>
<dbReference type="PANTHER" id="PTHR12526">
    <property type="entry name" value="GLYCOSYLTRANSFERASE"/>
    <property type="match status" value="1"/>
</dbReference>
<protein>
    <submittedName>
        <fullName evidence="3">Glycosyltransferase</fullName>
        <ecNumber evidence="3">2.4.-.-</ecNumber>
    </submittedName>
</protein>
<dbReference type="SUPFAM" id="SSF53756">
    <property type="entry name" value="UDP-Glycosyltransferase/glycogen phosphorylase"/>
    <property type="match status" value="1"/>
</dbReference>
<reference evidence="3" key="2">
    <citation type="submission" date="2022-10" db="EMBL/GenBank/DDBJ databases">
        <authorList>
            <person name="Trinh H.N."/>
        </authorList>
    </citation>
    <scope>NUCLEOTIDE SEQUENCE</scope>
    <source>
        <strain evidence="3">RN2-1</strain>
    </source>
</reference>
<evidence type="ECO:0000313" key="3">
    <source>
        <dbReference type="EMBL" id="MCW3473878.1"/>
    </source>
</evidence>
<dbReference type="EC" id="2.4.-.-" evidence="3"/>
<dbReference type="EMBL" id="JAPDNT010000002">
    <property type="protein sequence ID" value="MCW3473878.1"/>
    <property type="molecule type" value="Genomic_DNA"/>
</dbReference>
<dbReference type="InterPro" id="IPR028098">
    <property type="entry name" value="Glyco_trans_4-like_N"/>
</dbReference>
<evidence type="ECO:0000259" key="1">
    <source>
        <dbReference type="Pfam" id="PF00534"/>
    </source>
</evidence>
<dbReference type="GO" id="GO:0016757">
    <property type="term" value="F:glycosyltransferase activity"/>
    <property type="evidence" value="ECO:0007669"/>
    <property type="project" value="UniProtKB-KW"/>
</dbReference>
<reference evidence="3" key="1">
    <citation type="submission" date="2022-09" db="EMBL/GenBank/DDBJ databases">
        <title>Rhodovastum sp. nov. RN2-1 isolated from soil in Seongnam, South Korea.</title>
        <authorList>
            <person name="Le N.T."/>
        </authorList>
    </citation>
    <scope>NUCLEOTIDE SEQUENCE</scope>
    <source>
        <strain evidence="3">RN2-1</strain>
    </source>
</reference>
<keyword evidence="3" id="KW-0808">Transferase</keyword>